<reference evidence="1 2" key="1">
    <citation type="submission" date="2019-10" db="EMBL/GenBank/DDBJ databases">
        <title>Streptomyces smaragdinus sp. nov. and Streptomyces fabii sp. nov., isolated from the gut of fungus growing-termite Macrotermes natalensis.</title>
        <authorList>
            <person name="Schwitalla J."/>
            <person name="Benndorf R."/>
            <person name="Martin K."/>
            <person name="De Beer W."/>
            <person name="Kaster A.-K."/>
            <person name="Vollmers J."/>
            <person name="Poulsen M."/>
            <person name="Beemelmanns C."/>
        </authorList>
    </citation>
    <scope>NUCLEOTIDE SEQUENCE [LARGE SCALE GENOMIC DNA]</scope>
    <source>
        <strain evidence="1 2">RB5</strain>
    </source>
</reference>
<name>A0A7K0CNY3_9ACTN</name>
<dbReference type="SUPFAM" id="SSF48452">
    <property type="entry name" value="TPR-like"/>
    <property type="match status" value="2"/>
</dbReference>
<gene>
    <name evidence="1" type="ORF">SRB5_53790</name>
</gene>
<dbReference type="AlphaFoldDB" id="A0A7K0CNY3"/>
<organism evidence="1 2">
    <name type="scientific">Streptomyces smaragdinus</name>
    <dbReference type="NCBI Taxonomy" id="2585196"/>
    <lineage>
        <taxon>Bacteria</taxon>
        <taxon>Bacillati</taxon>
        <taxon>Actinomycetota</taxon>
        <taxon>Actinomycetes</taxon>
        <taxon>Kitasatosporales</taxon>
        <taxon>Streptomycetaceae</taxon>
        <taxon>Streptomyces</taxon>
    </lineage>
</organism>
<evidence type="ECO:0000313" key="2">
    <source>
        <dbReference type="Proteomes" id="UP000466345"/>
    </source>
</evidence>
<accession>A0A7K0CNY3</accession>
<keyword evidence="2" id="KW-1185">Reference proteome</keyword>
<dbReference type="InterPro" id="IPR006311">
    <property type="entry name" value="TAT_signal"/>
</dbReference>
<dbReference type="Gene3D" id="1.25.40.10">
    <property type="entry name" value="Tetratricopeptide repeat domain"/>
    <property type="match status" value="2"/>
</dbReference>
<dbReference type="InterPro" id="IPR011990">
    <property type="entry name" value="TPR-like_helical_dom_sf"/>
</dbReference>
<dbReference type="Proteomes" id="UP000466345">
    <property type="component" value="Unassembled WGS sequence"/>
</dbReference>
<sequence>MIRRRRLIGGTAAVAVVGACAAGLLALGPGGPAGRAPAVAAPVGGGTAAEVARWMTEEFPDDPYVWAQSGRAEIEEARTTLDAGRLDAADRALRRSLRLDPTDNYAAVVGRGMLANARHAFDGGRRFALRATRMAPDRAEGYGVLADAEIQLGHYGAARTSVQRMLDLAPSTASWARAAYDLETHGRTSDARIALERAEEAAGTADEKAFAAYRLGELAWARGDVTGAEAGFRRALDAVKGHPYAESGLARVEAARGRTDKALKRYGRLVGRTPAPQFLLEALELRVAAGQGRGESLRAALDAQLRLQRAGGGAVDPHLALYAADFGDPDVAVELVRREAKRSRGVIVADAYGWALYRAGRTEEAAEQARAAGRTGWDNALFLYHRGVIEAELGEAEGVRRVERALEVNPNFSPYHRERAEELLGK</sequence>
<comment type="caution">
    <text evidence="1">The sequence shown here is derived from an EMBL/GenBank/DDBJ whole genome shotgun (WGS) entry which is preliminary data.</text>
</comment>
<dbReference type="Pfam" id="PF13432">
    <property type="entry name" value="TPR_16"/>
    <property type="match status" value="1"/>
</dbReference>
<dbReference type="RefSeq" id="WP_323378526.1">
    <property type="nucleotide sequence ID" value="NZ_WEGJ01000030.1"/>
</dbReference>
<dbReference type="EMBL" id="WEGJ01000030">
    <property type="protein sequence ID" value="MQY15200.1"/>
    <property type="molecule type" value="Genomic_DNA"/>
</dbReference>
<proteinExistence type="predicted"/>
<evidence type="ECO:0000313" key="1">
    <source>
        <dbReference type="EMBL" id="MQY15200.1"/>
    </source>
</evidence>
<dbReference type="InterPro" id="IPR019734">
    <property type="entry name" value="TPR_rpt"/>
</dbReference>
<evidence type="ECO:0008006" key="3">
    <source>
        <dbReference type="Google" id="ProtNLM"/>
    </source>
</evidence>
<dbReference type="SMART" id="SM00028">
    <property type="entry name" value="TPR"/>
    <property type="match status" value="5"/>
</dbReference>
<dbReference type="PROSITE" id="PS51257">
    <property type="entry name" value="PROKAR_LIPOPROTEIN"/>
    <property type="match status" value="1"/>
</dbReference>
<dbReference type="PROSITE" id="PS51318">
    <property type="entry name" value="TAT"/>
    <property type="match status" value="1"/>
</dbReference>
<protein>
    <recommendedName>
        <fullName evidence="3">Tetratricopeptide repeat protein</fullName>
    </recommendedName>
</protein>